<dbReference type="STRING" id="391625.PPSIR1_26473"/>
<dbReference type="Pfam" id="PF13410">
    <property type="entry name" value="GST_C_2"/>
    <property type="match status" value="1"/>
</dbReference>
<dbReference type="SFLD" id="SFLDS00019">
    <property type="entry name" value="Glutathione_Transferase_(cytos"/>
    <property type="match status" value="1"/>
</dbReference>
<dbReference type="AlphaFoldDB" id="A6GA05"/>
<comment type="caution">
    <text evidence="2">The sequence shown here is derived from an EMBL/GenBank/DDBJ whole genome shotgun (WGS) entry which is preliminary data.</text>
</comment>
<dbReference type="InterPro" id="IPR036282">
    <property type="entry name" value="Glutathione-S-Trfase_C_sf"/>
</dbReference>
<dbReference type="PANTHER" id="PTHR44051:SF9">
    <property type="entry name" value="GLUTATHIONE S-TRANSFERASE 1"/>
    <property type="match status" value="1"/>
</dbReference>
<dbReference type="SUPFAM" id="SSF47616">
    <property type="entry name" value="GST C-terminal domain-like"/>
    <property type="match status" value="1"/>
</dbReference>
<protein>
    <submittedName>
        <fullName evidence="2">Glutathione S-transferase</fullName>
    </submittedName>
</protein>
<dbReference type="PROSITE" id="PS50404">
    <property type="entry name" value="GST_NTER"/>
    <property type="match status" value="1"/>
</dbReference>
<dbReference type="EMBL" id="ABCS01000048">
    <property type="protein sequence ID" value="EDM77330.1"/>
    <property type="molecule type" value="Genomic_DNA"/>
</dbReference>
<name>A6GA05_9BACT</name>
<gene>
    <name evidence="2" type="ORF">PPSIR1_26473</name>
</gene>
<dbReference type="PANTHER" id="PTHR44051">
    <property type="entry name" value="GLUTATHIONE S-TRANSFERASE-RELATED"/>
    <property type="match status" value="1"/>
</dbReference>
<dbReference type="OrthoDB" id="9810080at2"/>
<reference evidence="2 3" key="1">
    <citation type="submission" date="2007-06" db="EMBL/GenBank/DDBJ databases">
        <authorList>
            <person name="Shimkets L."/>
            <person name="Ferriera S."/>
            <person name="Johnson J."/>
            <person name="Kravitz S."/>
            <person name="Beeson K."/>
            <person name="Sutton G."/>
            <person name="Rogers Y.-H."/>
            <person name="Friedman R."/>
            <person name="Frazier M."/>
            <person name="Venter J.C."/>
        </authorList>
    </citation>
    <scope>NUCLEOTIDE SEQUENCE [LARGE SCALE GENOMIC DNA]</scope>
    <source>
        <strain evidence="2 3">SIR-1</strain>
    </source>
</reference>
<dbReference type="InterPro" id="IPR004045">
    <property type="entry name" value="Glutathione_S-Trfase_N"/>
</dbReference>
<dbReference type="InterPro" id="IPR036249">
    <property type="entry name" value="Thioredoxin-like_sf"/>
</dbReference>
<evidence type="ECO:0000313" key="3">
    <source>
        <dbReference type="Proteomes" id="UP000005801"/>
    </source>
</evidence>
<keyword evidence="3" id="KW-1185">Reference proteome</keyword>
<dbReference type="SUPFAM" id="SSF52833">
    <property type="entry name" value="Thioredoxin-like"/>
    <property type="match status" value="1"/>
</dbReference>
<dbReference type="GO" id="GO:0016740">
    <property type="term" value="F:transferase activity"/>
    <property type="evidence" value="ECO:0007669"/>
    <property type="project" value="UniProtKB-KW"/>
</dbReference>
<keyword evidence="2" id="KW-0808">Transferase</keyword>
<evidence type="ECO:0000313" key="2">
    <source>
        <dbReference type="EMBL" id="EDM77330.1"/>
    </source>
</evidence>
<dbReference type="InterPro" id="IPR040079">
    <property type="entry name" value="Glutathione_S-Trfase"/>
</dbReference>
<sequence>MLTLHYLSDSRAHRIAWMLEELELEYTMKVHRRRPSGLAPRELERLHFLGKAPLLEDGDLVLAESAHIVEHLLDTRAPQLRPDPASAPEQARSHRYWLHFAEASFAPPLIMKHLFDKVRERTPSLLRPVTGIVPSMLGKAYLDDTLAKHAAFVDSHLRDREFFVGDAPSGADFMMIFPCEAAAARYGGRYSALLDYVRRVHARPAYKRARKRAGVPYMYD</sequence>
<accession>A6GA05</accession>
<dbReference type="RefSeq" id="WP_006973547.1">
    <property type="nucleotide sequence ID" value="NZ_ABCS01000048.1"/>
</dbReference>
<proteinExistence type="predicted"/>
<dbReference type="SFLD" id="SFLDG00358">
    <property type="entry name" value="Main_(cytGST)"/>
    <property type="match status" value="1"/>
</dbReference>
<organism evidence="2 3">
    <name type="scientific">Plesiocystis pacifica SIR-1</name>
    <dbReference type="NCBI Taxonomy" id="391625"/>
    <lineage>
        <taxon>Bacteria</taxon>
        <taxon>Pseudomonadati</taxon>
        <taxon>Myxococcota</taxon>
        <taxon>Polyangia</taxon>
        <taxon>Nannocystales</taxon>
        <taxon>Nannocystaceae</taxon>
        <taxon>Plesiocystis</taxon>
    </lineage>
</organism>
<evidence type="ECO:0000259" key="1">
    <source>
        <dbReference type="PROSITE" id="PS50404"/>
    </source>
</evidence>
<dbReference type="Gene3D" id="1.20.1050.10">
    <property type="match status" value="1"/>
</dbReference>
<dbReference type="Proteomes" id="UP000005801">
    <property type="component" value="Unassembled WGS sequence"/>
</dbReference>
<feature type="domain" description="GST N-terminal" evidence="1">
    <location>
        <begin position="1"/>
        <end position="80"/>
    </location>
</feature>
<dbReference type="Pfam" id="PF02798">
    <property type="entry name" value="GST_N"/>
    <property type="match status" value="1"/>
</dbReference>
<dbReference type="CDD" id="cd03046">
    <property type="entry name" value="GST_N_GTT1_like"/>
    <property type="match status" value="1"/>
</dbReference>
<dbReference type="Gene3D" id="3.40.30.10">
    <property type="entry name" value="Glutaredoxin"/>
    <property type="match status" value="1"/>
</dbReference>
<dbReference type="eggNOG" id="COG0625">
    <property type="taxonomic scope" value="Bacteria"/>
</dbReference>